<feature type="compositionally biased region" description="Polar residues" evidence="1">
    <location>
        <begin position="38"/>
        <end position="47"/>
    </location>
</feature>
<dbReference type="EMBL" id="QKRW01000011">
    <property type="protein sequence ID" value="RAL65231.1"/>
    <property type="molecule type" value="Genomic_DNA"/>
</dbReference>
<name>A0A395IYJ2_9HELO</name>
<protein>
    <submittedName>
        <fullName evidence="2">Uncharacterized protein</fullName>
    </submittedName>
</protein>
<dbReference type="Proteomes" id="UP000249056">
    <property type="component" value="Unassembled WGS sequence"/>
</dbReference>
<evidence type="ECO:0000313" key="2">
    <source>
        <dbReference type="EMBL" id="RAL65231.1"/>
    </source>
</evidence>
<dbReference type="AlphaFoldDB" id="A0A395IYJ2"/>
<feature type="region of interest" description="Disordered" evidence="1">
    <location>
        <begin position="14"/>
        <end position="67"/>
    </location>
</feature>
<accession>A0A395IYJ2</accession>
<organism evidence="2 3">
    <name type="scientific">Monilinia fructigena</name>
    <dbReference type="NCBI Taxonomy" id="38457"/>
    <lineage>
        <taxon>Eukaryota</taxon>
        <taxon>Fungi</taxon>
        <taxon>Dikarya</taxon>
        <taxon>Ascomycota</taxon>
        <taxon>Pezizomycotina</taxon>
        <taxon>Leotiomycetes</taxon>
        <taxon>Helotiales</taxon>
        <taxon>Sclerotiniaceae</taxon>
        <taxon>Monilinia</taxon>
    </lineage>
</organism>
<evidence type="ECO:0000256" key="1">
    <source>
        <dbReference type="SAM" id="MobiDB-lite"/>
    </source>
</evidence>
<sequence length="67" mass="7167">MYWPIGAPRIYAASSSAASKDRIIQTDDDAESREPTEGSGSLINAPNNEAEERVENDQDLASGLSTP</sequence>
<comment type="caution">
    <text evidence="2">The sequence shown here is derived from an EMBL/GenBank/DDBJ whole genome shotgun (WGS) entry which is preliminary data.</text>
</comment>
<proteinExistence type="predicted"/>
<evidence type="ECO:0000313" key="3">
    <source>
        <dbReference type="Proteomes" id="UP000249056"/>
    </source>
</evidence>
<keyword evidence="3" id="KW-1185">Reference proteome</keyword>
<reference evidence="2 3" key="1">
    <citation type="submission" date="2018-06" db="EMBL/GenBank/DDBJ databases">
        <title>Genome Sequence of the Brown Rot Fungal Pathogen Monilinia fructigena.</title>
        <authorList>
            <person name="Landi L."/>
            <person name="De Miccolis Angelini R.M."/>
            <person name="Pollastro S."/>
            <person name="Abate D."/>
            <person name="Faretra F."/>
            <person name="Romanazzi G."/>
        </authorList>
    </citation>
    <scope>NUCLEOTIDE SEQUENCE [LARGE SCALE GENOMIC DNA]</scope>
    <source>
        <strain evidence="2 3">Mfrg269</strain>
    </source>
</reference>
<gene>
    <name evidence="2" type="ORF">DID88_001337</name>
</gene>